<protein>
    <submittedName>
        <fullName evidence="2">Transporter substrate-binding domain-containing protein</fullName>
    </submittedName>
</protein>
<dbReference type="EMBL" id="JAKUDL010000008">
    <property type="protein sequence ID" value="MCH4296227.1"/>
    <property type="molecule type" value="Genomic_DNA"/>
</dbReference>
<dbReference type="Gene3D" id="3.40.190.10">
    <property type="entry name" value="Periplasmic binding protein-like II"/>
    <property type="match status" value="2"/>
</dbReference>
<keyword evidence="3" id="KW-1185">Reference proteome</keyword>
<sequence length="269" mass="30088">MSKKIRRSSLKLSLLGLCFLTGFSTAESMNTPTTPVTVVVGGYSFPPYVIDSPQGHSGVVPELIDELNRLGSGFQFSFVPTSIEHRYQAFTRRRFDVLLFESPHWGWEQIDKAVLPLKVPDGEVFVGRHPAAAAPDYFADLQQKRLLLVRGYHYHLAGFETDEMKLRQDYLAELVPDSRAALEGLLLGRAEVAPISQSFLNWYLAAHPDKANKLVISSRGDQQYQHTALLHPQSPLTPEAFSQQLNTLSERGVLKALLGKYHLTLTEAQ</sequence>
<evidence type="ECO:0000313" key="3">
    <source>
        <dbReference type="Proteomes" id="UP001297581"/>
    </source>
</evidence>
<accession>A0AAJ1F251</accession>
<dbReference type="AlphaFoldDB" id="A0AAJ1F251"/>
<name>A0AAJ1F251_9GAMM</name>
<proteinExistence type="predicted"/>
<dbReference type="RefSeq" id="WP_240592292.1">
    <property type="nucleotide sequence ID" value="NZ_JAKUDL010000008.1"/>
</dbReference>
<gene>
    <name evidence="2" type="ORF">MJ923_18105</name>
</gene>
<organism evidence="2 3">
    <name type="scientific">Shewanella zhuhaiensis</name>
    <dbReference type="NCBI Taxonomy" id="2919576"/>
    <lineage>
        <taxon>Bacteria</taxon>
        <taxon>Pseudomonadati</taxon>
        <taxon>Pseudomonadota</taxon>
        <taxon>Gammaproteobacteria</taxon>
        <taxon>Alteromonadales</taxon>
        <taxon>Shewanellaceae</taxon>
        <taxon>Shewanella</taxon>
    </lineage>
</organism>
<dbReference type="SUPFAM" id="SSF53850">
    <property type="entry name" value="Periplasmic binding protein-like II"/>
    <property type="match status" value="1"/>
</dbReference>
<feature type="chain" id="PRO_5042530718" evidence="1">
    <location>
        <begin position="27"/>
        <end position="269"/>
    </location>
</feature>
<evidence type="ECO:0000313" key="2">
    <source>
        <dbReference type="EMBL" id="MCH4296227.1"/>
    </source>
</evidence>
<evidence type="ECO:0000256" key="1">
    <source>
        <dbReference type="SAM" id="SignalP"/>
    </source>
</evidence>
<keyword evidence="1" id="KW-0732">Signal</keyword>
<feature type="signal peptide" evidence="1">
    <location>
        <begin position="1"/>
        <end position="26"/>
    </location>
</feature>
<reference evidence="2 3" key="1">
    <citation type="submission" date="2022-02" db="EMBL/GenBank/DDBJ databases">
        <title>The genome sequence of Shewanella sp. 3B26.</title>
        <authorList>
            <person name="Du J."/>
        </authorList>
    </citation>
    <scope>NUCLEOTIDE SEQUENCE [LARGE SCALE GENOMIC DNA]</scope>
    <source>
        <strain evidence="2 3">3B26</strain>
    </source>
</reference>
<dbReference type="Proteomes" id="UP001297581">
    <property type="component" value="Unassembled WGS sequence"/>
</dbReference>
<comment type="caution">
    <text evidence="2">The sequence shown here is derived from an EMBL/GenBank/DDBJ whole genome shotgun (WGS) entry which is preliminary data.</text>
</comment>